<dbReference type="InterPro" id="IPR010093">
    <property type="entry name" value="SinI_DNA-bd"/>
</dbReference>
<evidence type="ECO:0000259" key="2">
    <source>
        <dbReference type="Pfam" id="PF12728"/>
    </source>
</evidence>
<evidence type="ECO:0000313" key="3">
    <source>
        <dbReference type="EMBL" id="MBV7270142.1"/>
    </source>
</evidence>
<reference evidence="3" key="1">
    <citation type="submission" date="2021-04" db="EMBL/GenBank/DDBJ databases">
        <authorList>
            <person name="Pira H."/>
            <person name="Risdian C."/>
            <person name="Wink J."/>
        </authorList>
    </citation>
    <scope>NUCLEOTIDE SEQUENCE</scope>
    <source>
        <strain evidence="3">WHY3</strain>
    </source>
</reference>
<feature type="region of interest" description="Disordered" evidence="1">
    <location>
        <begin position="89"/>
        <end position="112"/>
    </location>
</feature>
<evidence type="ECO:0000256" key="1">
    <source>
        <dbReference type="SAM" id="MobiDB-lite"/>
    </source>
</evidence>
<dbReference type="RefSeq" id="WP_218547135.1">
    <property type="nucleotide sequence ID" value="NZ_JAGSPD010000011.1"/>
</dbReference>
<feature type="domain" description="Helix-turn-helix" evidence="2">
    <location>
        <begin position="23"/>
        <end position="72"/>
    </location>
</feature>
<comment type="caution">
    <text evidence="3">The sequence shown here is derived from an EMBL/GenBank/DDBJ whole genome shotgun (WGS) entry which is preliminary data.</text>
</comment>
<dbReference type="EMBL" id="JAGSPD010000011">
    <property type="protein sequence ID" value="MBV7270142.1"/>
    <property type="molecule type" value="Genomic_DNA"/>
</dbReference>
<dbReference type="InterPro" id="IPR041657">
    <property type="entry name" value="HTH_17"/>
</dbReference>
<organism evidence="3 4">
    <name type="scientific">Winogradskyella luteola</name>
    <dbReference type="NCBI Taxonomy" id="2828330"/>
    <lineage>
        <taxon>Bacteria</taxon>
        <taxon>Pseudomonadati</taxon>
        <taxon>Bacteroidota</taxon>
        <taxon>Flavobacteriia</taxon>
        <taxon>Flavobacteriales</taxon>
        <taxon>Flavobacteriaceae</taxon>
        <taxon>Winogradskyella</taxon>
    </lineage>
</organism>
<sequence length="112" mass="13130">MKKELRRTDYVQKTQLIAFKEILSFREALIYLDVSESFLYKLTSKGAIEFTKPNGGKLYFKKSDLDNWMMKNESTSKEQLEQEVYNHLKGNSKQNHNLDKSLKSKTDGKKTD</sequence>
<dbReference type="AlphaFoldDB" id="A0A9X1JSZ6"/>
<dbReference type="GO" id="GO:0003677">
    <property type="term" value="F:DNA binding"/>
    <property type="evidence" value="ECO:0007669"/>
    <property type="project" value="InterPro"/>
</dbReference>
<gene>
    <name evidence="3" type="ORF">KCG49_13170</name>
</gene>
<name>A0A9X1JSZ6_9FLAO</name>
<dbReference type="NCBIfam" id="TIGR01764">
    <property type="entry name" value="excise"/>
    <property type="match status" value="1"/>
</dbReference>
<feature type="compositionally biased region" description="Basic and acidic residues" evidence="1">
    <location>
        <begin position="96"/>
        <end position="112"/>
    </location>
</feature>
<dbReference type="Proteomes" id="UP001138894">
    <property type="component" value="Unassembled WGS sequence"/>
</dbReference>
<evidence type="ECO:0000313" key="4">
    <source>
        <dbReference type="Proteomes" id="UP001138894"/>
    </source>
</evidence>
<keyword evidence="4" id="KW-1185">Reference proteome</keyword>
<accession>A0A9X1JSZ6</accession>
<dbReference type="Pfam" id="PF12728">
    <property type="entry name" value="HTH_17"/>
    <property type="match status" value="1"/>
</dbReference>
<proteinExistence type="predicted"/>
<protein>
    <submittedName>
        <fullName evidence="3">Helix-turn-helix domain-containing protein</fullName>
    </submittedName>
</protein>